<keyword evidence="2" id="KW-1185">Reference proteome</keyword>
<name>A0A445BG67_ARAHY</name>
<reference evidence="1 2" key="1">
    <citation type="submission" date="2019-01" db="EMBL/GenBank/DDBJ databases">
        <title>Sequencing of cultivated peanut Arachis hypogaea provides insights into genome evolution and oil improvement.</title>
        <authorList>
            <person name="Chen X."/>
        </authorList>
    </citation>
    <scope>NUCLEOTIDE SEQUENCE [LARGE SCALE GENOMIC DNA]</scope>
    <source>
        <strain evidence="2">cv. Fuhuasheng</strain>
        <tissue evidence="1">Leaves</tissue>
    </source>
</reference>
<gene>
    <name evidence="1" type="ORF">Ahy_A09g042535</name>
</gene>
<accession>A0A445BG67</accession>
<sequence>MVFRPFHNMGLSLQECKLAAYIFGKELPLELVTSPKEILFKYSYFNLPQALFMSLAPPGTPCLDITPTTVFIANQPFAWLQIINPACLMASVRTRKSRTPRFWYMPTNFATDVLLDTPLSELAQHYQPKWMHETNQLEHVFVPIWEAVDTCYMLFLDVKGATLYVLDVSRSPKSIVRREANMRRICRVLGKIFSTDRNIANFRHTNPDPTNWGSFQYPEAIPNAVDRIKIIQLYEKDIYSEAVRMRTATSIASCDANEYACFIDVKSELLWRDLLDRID</sequence>
<protein>
    <recommendedName>
        <fullName evidence="3">Ubiquitin-like protease family profile domain-containing protein</fullName>
    </recommendedName>
</protein>
<proteinExistence type="predicted"/>
<dbReference type="Proteomes" id="UP000289738">
    <property type="component" value="Chromosome A09"/>
</dbReference>
<comment type="caution">
    <text evidence="1">The sequence shown here is derived from an EMBL/GenBank/DDBJ whole genome shotgun (WGS) entry which is preliminary data.</text>
</comment>
<evidence type="ECO:0000313" key="2">
    <source>
        <dbReference type="Proteomes" id="UP000289738"/>
    </source>
</evidence>
<evidence type="ECO:0000313" key="1">
    <source>
        <dbReference type="EMBL" id="RYR37667.1"/>
    </source>
</evidence>
<dbReference type="AlphaFoldDB" id="A0A445BG67"/>
<organism evidence="1 2">
    <name type="scientific">Arachis hypogaea</name>
    <name type="common">Peanut</name>
    <dbReference type="NCBI Taxonomy" id="3818"/>
    <lineage>
        <taxon>Eukaryota</taxon>
        <taxon>Viridiplantae</taxon>
        <taxon>Streptophyta</taxon>
        <taxon>Embryophyta</taxon>
        <taxon>Tracheophyta</taxon>
        <taxon>Spermatophyta</taxon>
        <taxon>Magnoliopsida</taxon>
        <taxon>eudicotyledons</taxon>
        <taxon>Gunneridae</taxon>
        <taxon>Pentapetalae</taxon>
        <taxon>rosids</taxon>
        <taxon>fabids</taxon>
        <taxon>Fabales</taxon>
        <taxon>Fabaceae</taxon>
        <taxon>Papilionoideae</taxon>
        <taxon>50 kb inversion clade</taxon>
        <taxon>dalbergioids sensu lato</taxon>
        <taxon>Dalbergieae</taxon>
        <taxon>Pterocarpus clade</taxon>
        <taxon>Arachis</taxon>
    </lineage>
</organism>
<dbReference type="EMBL" id="SDMP01000009">
    <property type="protein sequence ID" value="RYR37667.1"/>
    <property type="molecule type" value="Genomic_DNA"/>
</dbReference>
<evidence type="ECO:0008006" key="3">
    <source>
        <dbReference type="Google" id="ProtNLM"/>
    </source>
</evidence>